<reference evidence="1" key="1">
    <citation type="submission" date="2023-10" db="EMBL/GenBank/DDBJ databases">
        <title>Chromosome-level genome of the transformable northern wattle, Acacia crassicarpa.</title>
        <authorList>
            <person name="Massaro I."/>
            <person name="Sinha N.R."/>
            <person name="Poethig S."/>
            <person name="Leichty A.R."/>
        </authorList>
    </citation>
    <scope>NUCLEOTIDE SEQUENCE</scope>
    <source>
        <strain evidence="1">Acra3RX</strain>
        <tissue evidence="1">Leaf</tissue>
    </source>
</reference>
<dbReference type="InterPro" id="IPR018881">
    <property type="entry name" value="C2orf69_mit"/>
</dbReference>
<gene>
    <name evidence="1" type="ORF">QN277_019612</name>
</gene>
<proteinExistence type="predicted"/>
<accession>A0AAE1JJQ2</accession>
<organism evidence="1 2">
    <name type="scientific">Acacia crassicarpa</name>
    <name type="common">northern wattle</name>
    <dbReference type="NCBI Taxonomy" id="499986"/>
    <lineage>
        <taxon>Eukaryota</taxon>
        <taxon>Viridiplantae</taxon>
        <taxon>Streptophyta</taxon>
        <taxon>Embryophyta</taxon>
        <taxon>Tracheophyta</taxon>
        <taxon>Spermatophyta</taxon>
        <taxon>Magnoliopsida</taxon>
        <taxon>eudicotyledons</taxon>
        <taxon>Gunneridae</taxon>
        <taxon>Pentapetalae</taxon>
        <taxon>rosids</taxon>
        <taxon>fabids</taxon>
        <taxon>Fabales</taxon>
        <taxon>Fabaceae</taxon>
        <taxon>Caesalpinioideae</taxon>
        <taxon>mimosoid clade</taxon>
        <taxon>Acacieae</taxon>
        <taxon>Acacia</taxon>
    </lineage>
</organism>
<dbReference type="PANTHER" id="PTHR31296">
    <property type="entry name" value="UPF0565 PROTEIN C2ORF69"/>
    <property type="match status" value="1"/>
</dbReference>
<keyword evidence="2" id="KW-1185">Reference proteome</keyword>
<dbReference type="AlphaFoldDB" id="A0AAE1JJQ2"/>
<sequence>MRGAPRVRFVLHGTPRQWSDEWRSWICWDKDTLLHLLESEAQKSGGKLQVYEKYYFADRPANLQMHFEIIERLDVNS</sequence>
<name>A0AAE1JJQ2_9FABA</name>
<dbReference type="GO" id="GO:0005739">
    <property type="term" value="C:mitochondrion"/>
    <property type="evidence" value="ECO:0007669"/>
    <property type="project" value="TreeGrafter"/>
</dbReference>
<comment type="caution">
    <text evidence="1">The sequence shown here is derived from an EMBL/GenBank/DDBJ whole genome shotgun (WGS) entry which is preliminary data.</text>
</comment>
<evidence type="ECO:0000313" key="2">
    <source>
        <dbReference type="Proteomes" id="UP001293593"/>
    </source>
</evidence>
<dbReference type="Proteomes" id="UP001293593">
    <property type="component" value="Unassembled WGS sequence"/>
</dbReference>
<protein>
    <submittedName>
        <fullName evidence="1">Uncharacterized protein</fullName>
    </submittedName>
</protein>
<evidence type="ECO:0000313" key="1">
    <source>
        <dbReference type="EMBL" id="KAK4270843.1"/>
    </source>
</evidence>
<dbReference type="PANTHER" id="PTHR31296:SF1">
    <property type="entry name" value="MITOCHONDRIAL PROTEIN C2ORF69"/>
    <property type="match status" value="1"/>
</dbReference>
<dbReference type="EMBL" id="JAWXYG010000005">
    <property type="protein sequence ID" value="KAK4270843.1"/>
    <property type="molecule type" value="Genomic_DNA"/>
</dbReference>